<proteinExistence type="predicted"/>
<gene>
    <name evidence="1" type="ORF">METZ01_LOCUS357065</name>
</gene>
<evidence type="ECO:0008006" key="2">
    <source>
        <dbReference type="Google" id="ProtNLM"/>
    </source>
</evidence>
<name>A0A382S5Q7_9ZZZZ</name>
<evidence type="ECO:0000313" key="1">
    <source>
        <dbReference type="EMBL" id="SVD04211.1"/>
    </source>
</evidence>
<organism evidence="1">
    <name type="scientific">marine metagenome</name>
    <dbReference type="NCBI Taxonomy" id="408172"/>
    <lineage>
        <taxon>unclassified sequences</taxon>
        <taxon>metagenomes</taxon>
        <taxon>ecological metagenomes</taxon>
    </lineage>
</organism>
<sequence>MTEHLNWTKEEFKAFLLFFAAQTNFIETQEEIEYIESKFPNEIINRTRKEINKLNDYQKSAIIVNQIKSNEYVQSDLDEILLEIKELYKSDGVFDSLEQSMFSMLEKLLKVD</sequence>
<reference evidence="1" key="1">
    <citation type="submission" date="2018-05" db="EMBL/GenBank/DDBJ databases">
        <authorList>
            <person name="Lanie J.A."/>
            <person name="Ng W.-L."/>
            <person name="Kazmierczak K.M."/>
            <person name="Andrzejewski T.M."/>
            <person name="Davidsen T.M."/>
            <person name="Wayne K.J."/>
            <person name="Tettelin H."/>
            <person name="Glass J.I."/>
            <person name="Rusch D."/>
            <person name="Podicherti R."/>
            <person name="Tsui H.-C.T."/>
            <person name="Winkler M.E."/>
        </authorList>
    </citation>
    <scope>NUCLEOTIDE SEQUENCE</scope>
</reference>
<dbReference type="AlphaFoldDB" id="A0A382S5Q7"/>
<dbReference type="EMBL" id="UINC01126003">
    <property type="protein sequence ID" value="SVD04211.1"/>
    <property type="molecule type" value="Genomic_DNA"/>
</dbReference>
<protein>
    <recommendedName>
        <fullName evidence="2">Co-chaperone DjlA N-terminal domain-containing protein</fullName>
    </recommendedName>
</protein>
<accession>A0A382S5Q7</accession>